<name>A0A7R9ZJ74_9STRA</name>
<dbReference type="EMBL" id="HBEF01003011">
    <property type="protein sequence ID" value="CAD8329806.1"/>
    <property type="molecule type" value="Transcribed_RNA"/>
</dbReference>
<feature type="compositionally biased region" description="Polar residues" evidence="1">
    <location>
        <begin position="212"/>
        <end position="242"/>
    </location>
</feature>
<protein>
    <submittedName>
        <fullName evidence="2">Uncharacterized protein</fullName>
    </submittedName>
</protein>
<sequence>MRFLPSALLTSDQQIFLVDRLENADSHVDVTTQQVANIEAEDEGDGNNIANAAAKDVVNAQCDTGDDGSISSASSSSSASSKTESGSLALAGNAEPSGASKRQQCIDARLRYFGAKDQIATSANVDVNDDDRGAEGDVLRQGVNKYSGSTARDIVESQSTDSSRHDENDEEYDDDAIDHDDDDDSAFSIDDDDDDDDDMKLLETWAQDIRSNRSPVPSSGSNNPQTGGAQQGFPNQPHSTSAQVMHRLRQAAAVVAAREQ</sequence>
<feature type="region of interest" description="Disordered" evidence="1">
    <location>
        <begin position="64"/>
        <end position="101"/>
    </location>
</feature>
<feature type="compositionally biased region" description="Polar residues" evidence="1">
    <location>
        <begin position="144"/>
        <end position="161"/>
    </location>
</feature>
<feature type="compositionally biased region" description="Low complexity" evidence="1">
    <location>
        <begin position="69"/>
        <end position="89"/>
    </location>
</feature>
<gene>
    <name evidence="2" type="ORF">CAUS1442_LOCUS1904</name>
</gene>
<proteinExistence type="predicted"/>
<organism evidence="2">
    <name type="scientific">Craspedostauros australis</name>
    <dbReference type="NCBI Taxonomy" id="1486917"/>
    <lineage>
        <taxon>Eukaryota</taxon>
        <taxon>Sar</taxon>
        <taxon>Stramenopiles</taxon>
        <taxon>Ochrophyta</taxon>
        <taxon>Bacillariophyta</taxon>
        <taxon>Bacillariophyceae</taxon>
        <taxon>Bacillariophycidae</taxon>
        <taxon>Naviculales</taxon>
        <taxon>Naviculaceae</taxon>
        <taxon>Craspedostauros</taxon>
    </lineage>
</organism>
<accession>A0A7R9ZJ74</accession>
<dbReference type="AlphaFoldDB" id="A0A7R9ZJ74"/>
<reference evidence="2" key="1">
    <citation type="submission" date="2021-01" db="EMBL/GenBank/DDBJ databases">
        <authorList>
            <person name="Corre E."/>
            <person name="Pelletier E."/>
            <person name="Niang G."/>
            <person name="Scheremetjew M."/>
            <person name="Finn R."/>
            <person name="Kale V."/>
            <person name="Holt S."/>
            <person name="Cochrane G."/>
            <person name="Meng A."/>
            <person name="Brown T."/>
            <person name="Cohen L."/>
        </authorList>
    </citation>
    <scope>NUCLEOTIDE SEQUENCE</scope>
    <source>
        <strain evidence="2">CCMP3328</strain>
    </source>
</reference>
<feature type="region of interest" description="Disordered" evidence="1">
    <location>
        <begin position="126"/>
        <end position="242"/>
    </location>
</feature>
<evidence type="ECO:0000313" key="2">
    <source>
        <dbReference type="EMBL" id="CAD8329806.1"/>
    </source>
</evidence>
<evidence type="ECO:0000256" key="1">
    <source>
        <dbReference type="SAM" id="MobiDB-lite"/>
    </source>
</evidence>
<feature type="compositionally biased region" description="Acidic residues" evidence="1">
    <location>
        <begin position="168"/>
        <end position="198"/>
    </location>
</feature>